<comment type="caution">
    <text evidence="1">The sequence shown here is derived from an EMBL/GenBank/DDBJ whole genome shotgun (WGS) entry which is preliminary data.</text>
</comment>
<dbReference type="PANTHER" id="PTHR38767:SF1">
    <property type="entry name" value="DNA POLYMERASE III SUBUNIT CHI"/>
    <property type="match status" value="1"/>
</dbReference>
<protein>
    <submittedName>
        <fullName evidence="1">DNA polymerase III subunit chi</fullName>
    </submittedName>
</protein>
<gene>
    <name evidence="1" type="primary">holC</name>
    <name evidence="1" type="ORF">GCM10022394_27600</name>
</gene>
<dbReference type="RefSeq" id="WP_344959036.1">
    <property type="nucleotide sequence ID" value="NZ_BAABCX010000004.1"/>
</dbReference>
<dbReference type="InterPro" id="IPR036768">
    <property type="entry name" value="PolIII_chi_sf"/>
</dbReference>
<reference evidence="2" key="1">
    <citation type="journal article" date="2019" name="Int. J. Syst. Evol. Microbiol.">
        <title>The Global Catalogue of Microorganisms (GCM) 10K type strain sequencing project: providing services to taxonomists for standard genome sequencing and annotation.</title>
        <authorList>
            <consortium name="The Broad Institute Genomics Platform"/>
            <consortium name="The Broad Institute Genome Sequencing Center for Infectious Disease"/>
            <person name="Wu L."/>
            <person name="Ma J."/>
        </authorList>
    </citation>
    <scope>NUCLEOTIDE SEQUENCE [LARGE SCALE GENOMIC DNA]</scope>
    <source>
        <strain evidence="2">JCM 17110</strain>
    </source>
</reference>
<organism evidence="1 2">
    <name type="scientific">Zobellella aerophila</name>
    <dbReference type="NCBI Taxonomy" id="870480"/>
    <lineage>
        <taxon>Bacteria</taxon>
        <taxon>Pseudomonadati</taxon>
        <taxon>Pseudomonadota</taxon>
        <taxon>Gammaproteobacteria</taxon>
        <taxon>Aeromonadales</taxon>
        <taxon>Aeromonadaceae</taxon>
        <taxon>Zobellella</taxon>
    </lineage>
</organism>
<keyword evidence="2" id="KW-1185">Reference proteome</keyword>
<dbReference type="InterPro" id="IPR007459">
    <property type="entry name" value="DNA_pol3_chi"/>
</dbReference>
<evidence type="ECO:0000313" key="2">
    <source>
        <dbReference type="Proteomes" id="UP001500795"/>
    </source>
</evidence>
<name>A0ABP6W412_9GAMM</name>
<evidence type="ECO:0000313" key="1">
    <source>
        <dbReference type="EMBL" id="GAA3546103.1"/>
    </source>
</evidence>
<dbReference type="Proteomes" id="UP001500795">
    <property type="component" value="Unassembled WGS sequence"/>
</dbReference>
<dbReference type="EMBL" id="BAABCX010000004">
    <property type="protein sequence ID" value="GAA3546103.1"/>
    <property type="molecule type" value="Genomic_DNA"/>
</dbReference>
<dbReference type="PANTHER" id="PTHR38767">
    <property type="entry name" value="DNA POLYMERASE III SUBUNIT CHI"/>
    <property type="match status" value="1"/>
</dbReference>
<sequence>MSQGRFYLLPEASATAPDLLEQLVCKLATDCYRQGLGVFIYTRDKGQAEALDERLWQQEADSFVAHNLQGEGPRQGAPVVLGWQPPQAGRPVLINLHPQPPAFARRFSQLIDFVPPEEEAKQLARERFKAYRQAGFELTTEPVPPQTEDA</sequence>
<proteinExistence type="predicted"/>
<dbReference type="SUPFAM" id="SSF102400">
    <property type="entry name" value="DNA polymerase III chi subunit"/>
    <property type="match status" value="1"/>
</dbReference>
<accession>A0ABP6W412</accession>
<dbReference type="Pfam" id="PF04364">
    <property type="entry name" value="DNA_pol3_chi"/>
    <property type="match status" value="1"/>
</dbReference>
<dbReference type="Gene3D" id="3.40.50.10110">
    <property type="entry name" value="DNA polymerase III subunit chi"/>
    <property type="match status" value="1"/>
</dbReference>